<organism evidence="2 3">
    <name type="scientific">Chitinophaga eiseniae</name>
    <dbReference type="NCBI Taxonomy" id="634771"/>
    <lineage>
        <taxon>Bacteria</taxon>
        <taxon>Pseudomonadati</taxon>
        <taxon>Bacteroidota</taxon>
        <taxon>Chitinophagia</taxon>
        <taxon>Chitinophagales</taxon>
        <taxon>Chitinophagaceae</taxon>
        <taxon>Chitinophaga</taxon>
    </lineage>
</organism>
<dbReference type="RefSeq" id="WP_168738125.1">
    <property type="nucleotide sequence ID" value="NZ_JABAHZ010000002.1"/>
</dbReference>
<comment type="caution">
    <text evidence="2">The sequence shown here is derived from an EMBL/GenBank/DDBJ whole genome shotgun (WGS) entry which is preliminary data.</text>
</comment>
<reference evidence="2 3" key="1">
    <citation type="submission" date="2020-04" db="EMBL/GenBank/DDBJ databases">
        <authorList>
            <person name="Yin C."/>
        </authorList>
    </citation>
    <scope>NUCLEOTIDE SEQUENCE [LARGE SCALE GENOMIC DNA]</scope>
    <source>
        <strain evidence="2 3">Ak56</strain>
    </source>
</reference>
<feature type="chain" id="PRO_5032851371" evidence="1">
    <location>
        <begin position="20"/>
        <end position="379"/>
    </location>
</feature>
<keyword evidence="3" id="KW-1185">Reference proteome</keyword>
<dbReference type="AlphaFoldDB" id="A0A847SM55"/>
<evidence type="ECO:0000256" key="1">
    <source>
        <dbReference type="SAM" id="SignalP"/>
    </source>
</evidence>
<accession>A0A847SM55</accession>
<dbReference type="Proteomes" id="UP000552864">
    <property type="component" value="Unassembled WGS sequence"/>
</dbReference>
<sequence length="379" mass="41179">MKKILLLFFLACALYTAKAQVFCDTVITFSRTATPANGTKIKTNLPFSNGVAMPTIIIEGYNFGSGEPIGLIIDYYVYDDTINGNSLVSSFGAYTPPIYLANEGGKVVIFMDSKDYYQRFAIRAFARGLTADVPISYQGWSVVDEAILPTATKKTLLNYRNRFSGTVLFPGNGVWNQSGRVGINNTSPRAPLDVVATATDTANGIKLAAVLGNAYNEWTTFGAPTGGRIRGSNEGYLVLETNPAGTDNKMYINTASKGNIIMATGGGSVGIGTVNPGACKLAVEGLLGARKIKVTQSSTWADYVFHDDYTVMPLYETEKFIKANKHLPGIPTAKEVAENGYDVGEMNRLLLEKVEEMTLHLIRMQKKIDELESKLQARP</sequence>
<keyword evidence="1" id="KW-0732">Signal</keyword>
<gene>
    <name evidence="2" type="ORF">HGH91_08935</name>
</gene>
<proteinExistence type="predicted"/>
<name>A0A847SM55_9BACT</name>
<protein>
    <submittedName>
        <fullName evidence="2">Uncharacterized protein</fullName>
    </submittedName>
</protein>
<feature type="signal peptide" evidence="1">
    <location>
        <begin position="1"/>
        <end position="19"/>
    </location>
</feature>
<evidence type="ECO:0000313" key="2">
    <source>
        <dbReference type="EMBL" id="NLR78748.1"/>
    </source>
</evidence>
<dbReference type="EMBL" id="JABAHZ010000002">
    <property type="protein sequence ID" value="NLR78748.1"/>
    <property type="molecule type" value="Genomic_DNA"/>
</dbReference>
<evidence type="ECO:0000313" key="3">
    <source>
        <dbReference type="Proteomes" id="UP000552864"/>
    </source>
</evidence>